<gene>
    <name evidence="2" type="ORF">B296_00037953</name>
</gene>
<feature type="region of interest" description="Disordered" evidence="1">
    <location>
        <begin position="1"/>
        <end position="68"/>
    </location>
</feature>
<reference evidence="2 3" key="1">
    <citation type="journal article" date="2014" name="Agronomy (Basel)">
        <title>A Draft Genome Sequence for Ensete ventricosum, the Drought-Tolerant Tree Against Hunger.</title>
        <authorList>
            <person name="Harrison J."/>
            <person name="Moore K.A."/>
            <person name="Paszkiewicz K."/>
            <person name="Jones T."/>
            <person name="Grant M."/>
            <person name="Ambacheew D."/>
            <person name="Muzemil S."/>
            <person name="Studholme D.J."/>
        </authorList>
    </citation>
    <scope>NUCLEOTIDE SEQUENCE [LARGE SCALE GENOMIC DNA]</scope>
</reference>
<dbReference type="AlphaFoldDB" id="A0A426YCM7"/>
<protein>
    <submittedName>
        <fullName evidence="2">Uncharacterized protein</fullName>
    </submittedName>
</protein>
<proteinExistence type="predicted"/>
<name>A0A426YCM7_ENSVE</name>
<dbReference type="Proteomes" id="UP000287651">
    <property type="component" value="Unassembled WGS sequence"/>
</dbReference>
<organism evidence="2 3">
    <name type="scientific">Ensete ventricosum</name>
    <name type="common">Abyssinian banana</name>
    <name type="synonym">Musa ensete</name>
    <dbReference type="NCBI Taxonomy" id="4639"/>
    <lineage>
        <taxon>Eukaryota</taxon>
        <taxon>Viridiplantae</taxon>
        <taxon>Streptophyta</taxon>
        <taxon>Embryophyta</taxon>
        <taxon>Tracheophyta</taxon>
        <taxon>Spermatophyta</taxon>
        <taxon>Magnoliopsida</taxon>
        <taxon>Liliopsida</taxon>
        <taxon>Zingiberales</taxon>
        <taxon>Musaceae</taxon>
        <taxon>Ensete</taxon>
    </lineage>
</organism>
<dbReference type="EMBL" id="AMZH03013320">
    <property type="protein sequence ID" value="RRT49484.1"/>
    <property type="molecule type" value="Genomic_DNA"/>
</dbReference>
<feature type="region of interest" description="Disordered" evidence="1">
    <location>
        <begin position="113"/>
        <end position="151"/>
    </location>
</feature>
<evidence type="ECO:0000256" key="1">
    <source>
        <dbReference type="SAM" id="MobiDB-lite"/>
    </source>
</evidence>
<feature type="compositionally biased region" description="Low complexity" evidence="1">
    <location>
        <begin position="138"/>
        <end position="151"/>
    </location>
</feature>
<accession>A0A426YCM7</accession>
<sequence length="178" mass="17818">MKGGGFSEGLGRAKEPGRGMNDMRAGATLDRTHGNCSEGQGRDVARQGRLRRSRHVQSSCARSGFAGPEGMQAAVGGAACQSTVHAALGGGGGGGGGIALPARNGAIGTDGLGPTAAIGSRGWHPPPRWGHPAPVRQSPPSSTSLTPPLQHADADASAAAAASPSFLFLMYMGITRLV</sequence>
<evidence type="ECO:0000313" key="3">
    <source>
        <dbReference type="Proteomes" id="UP000287651"/>
    </source>
</evidence>
<evidence type="ECO:0000313" key="2">
    <source>
        <dbReference type="EMBL" id="RRT49484.1"/>
    </source>
</evidence>
<comment type="caution">
    <text evidence="2">The sequence shown here is derived from an EMBL/GenBank/DDBJ whole genome shotgun (WGS) entry which is preliminary data.</text>
</comment>